<evidence type="ECO:0000313" key="6">
    <source>
        <dbReference type="Proteomes" id="UP001084650"/>
    </source>
</evidence>
<dbReference type="AlphaFoldDB" id="A0A1X1W7J7"/>
<reference evidence="4 5" key="1">
    <citation type="submission" date="2016-01" db="EMBL/GenBank/DDBJ databases">
        <title>The new phylogeny of the genus Mycobacterium.</title>
        <authorList>
            <person name="Tarcisio F."/>
            <person name="Conor M."/>
            <person name="Antonella G."/>
            <person name="Elisabetta G."/>
            <person name="Giulia F.S."/>
            <person name="Sara T."/>
            <person name="Anna F."/>
            <person name="Clotilde B."/>
            <person name="Roberto B."/>
            <person name="Veronica D.S."/>
            <person name="Fabio R."/>
            <person name="Monica P."/>
            <person name="Olivier J."/>
            <person name="Enrico T."/>
            <person name="Nicola S."/>
        </authorList>
    </citation>
    <scope>NUCLEOTIDE SEQUENCE [LARGE SCALE GENOMIC DNA]</scope>
    <source>
        <strain evidence="4 5">DSM 45541</strain>
    </source>
</reference>
<evidence type="ECO:0000313" key="5">
    <source>
        <dbReference type="Proteomes" id="UP000193622"/>
    </source>
</evidence>
<feature type="chain" id="PRO_5012642869" evidence="1">
    <location>
        <begin position="27"/>
        <end position="136"/>
    </location>
</feature>
<dbReference type="GO" id="GO:0020037">
    <property type="term" value="F:heme binding"/>
    <property type="evidence" value="ECO:0007669"/>
    <property type="project" value="InterPro"/>
</dbReference>
<evidence type="ECO:0000256" key="1">
    <source>
        <dbReference type="SAM" id="SignalP"/>
    </source>
</evidence>
<reference evidence="3" key="2">
    <citation type="submission" date="2022-12" db="EMBL/GenBank/DDBJ databases">
        <title>Whole genome sequence of Mycolicibacterium iranicum strain SBH312.</title>
        <authorList>
            <person name="Jani J."/>
            <person name="Arifin Mustapha Z."/>
            <person name="Ahmed K."/>
            <person name="Kai Ling C."/>
        </authorList>
    </citation>
    <scope>NUCLEOTIDE SEQUENCE</scope>
    <source>
        <strain evidence="3">SBH312</strain>
    </source>
</reference>
<dbReference type="NCBIfam" id="TIGR04529">
    <property type="entry name" value="MTB_hemophore"/>
    <property type="match status" value="1"/>
</dbReference>
<sequence>MQPVRVAAVAVCAAGATMVWSPTAVAAPDPCAASEVARTVAEVATYTGNYLEANPKTNQAITAISQQQEGPQSLAALKAYFDANPQVASDLQRLQSPLQSLSARCKLPLTLPQALGLVQAAQQSPELPAAQNLGMR</sequence>
<dbReference type="InterPro" id="IPR038378">
    <property type="entry name" value="MHB_sf"/>
</dbReference>
<name>A0A1X1W7J7_MYCIR</name>
<dbReference type="NCBIfam" id="TIGR04530">
    <property type="entry name" value="hemophoreRv0203"/>
    <property type="match status" value="1"/>
</dbReference>
<evidence type="ECO:0000313" key="4">
    <source>
        <dbReference type="EMBL" id="ORV82498.1"/>
    </source>
</evidence>
<evidence type="ECO:0000313" key="3">
    <source>
        <dbReference type="EMBL" id="MCZ0730974.1"/>
    </source>
</evidence>
<dbReference type="EMBL" id="LQPC01000065">
    <property type="protein sequence ID" value="ORV82498.1"/>
    <property type="molecule type" value="Genomic_DNA"/>
</dbReference>
<protein>
    <submittedName>
        <fullName evidence="4">Hemophore</fullName>
    </submittedName>
</protein>
<proteinExistence type="predicted"/>
<evidence type="ECO:0000259" key="2">
    <source>
        <dbReference type="Pfam" id="PF16525"/>
    </source>
</evidence>
<dbReference type="InterPro" id="IPR030937">
    <property type="entry name" value="Hemophore_Rv0203"/>
</dbReference>
<dbReference type="GO" id="GO:0015886">
    <property type="term" value="P:heme transport"/>
    <property type="evidence" value="ECO:0007669"/>
    <property type="project" value="InterPro"/>
</dbReference>
<comment type="caution">
    <text evidence="4">The sequence shown here is derived from an EMBL/GenBank/DDBJ whole genome shotgun (WGS) entry which is preliminary data.</text>
</comment>
<dbReference type="RefSeq" id="WP_085178194.1">
    <property type="nucleotide sequence ID" value="NZ_JAPQYE010000013.1"/>
</dbReference>
<organism evidence="4 5">
    <name type="scientific">Mycolicibacterium iranicum</name>
    <name type="common">Mycobacterium iranicum</name>
    <dbReference type="NCBI Taxonomy" id="912594"/>
    <lineage>
        <taxon>Bacteria</taxon>
        <taxon>Bacillati</taxon>
        <taxon>Actinomycetota</taxon>
        <taxon>Actinomycetes</taxon>
        <taxon>Mycobacteriales</taxon>
        <taxon>Mycobacteriaceae</taxon>
        <taxon>Mycolicibacterium</taxon>
    </lineage>
</organism>
<dbReference type="Proteomes" id="UP001084650">
    <property type="component" value="Unassembled WGS sequence"/>
</dbReference>
<feature type="domain" description="Haemophore haem-binding" evidence="2">
    <location>
        <begin position="29"/>
        <end position="106"/>
    </location>
</feature>
<keyword evidence="6" id="KW-1185">Reference proteome</keyword>
<keyword evidence="1" id="KW-0732">Signal</keyword>
<dbReference type="EMBL" id="JAPQYE010000013">
    <property type="protein sequence ID" value="MCZ0730974.1"/>
    <property type="molecule type" value="Genomic_DNA"/>
</dbReference>
<feature type="signal peptide" evidence="1">
    <location>
        <begin position="1"/>
        <end position="26"/>
    </location>
</feature>
<dbReference type="Gene3D" id="1.20.20.20">
    <property type="entry name" value="Haemophore, haem-binding domain"/>
    <property type="match status" value="1"/>
</dbReference>
<accession>A0A1X1W7J7</accession>
<dbReference type="Pfam" id="PF16525">
    <property type="entry name" value="MHB"/>
    <property type="match status" value="1"/>
</dbReference>
<dbReference type="Proteomes" id="UP000193622">
    <property type="component" value="Unassembled WGS sequence"/>
</dbReference>
<gene>
    <name evidence="4" type="ORF">AWC12_28295</name>
    <name evidence="3" type="ORF">OY187_23255</name>
</gene>
<dbReference type="InterPro" id="IPR032407">
    <property type="entry name" value="MHB"/>
</dbReference>